<protein>
    <submittedName>
        <fullName evidence="2">Peptidase</fullName>
    </submittedName>
</protein>
<name>A0A4U1BSD6_9GAMM</name>
<dbReference type="Pfam" id="PF03929">
    <property type="entry name" value="PepSY_TM"/>
    <property type="match status" value="1"/>
</dbReference>
<sequence length="251" mass="28672">MKPRTIRYLHRLAALLVGWQLLIWLTTGLYFNLTPHEELKGSTYLATQSQAKVPKLSQFTLLEPATILERHSSTETLSLIWLNQRPYYLLSHRTTRYAHQCQQQSLVDASTGLPYQLNAEDAASLANASYSGPGQVVATNHIPQNQSEWPKQCNALWQVQFNDTLHTRVYLDARSGQLIGHKNRHTEVADLMWRLHFMDLFNQGSFNQPLAWLMALLSLGLVYSGGGLIIQDWRKKRRYNKSLIKAASPTD</sequence>
<feature type="transmembrane region" description="Helical" evidence="1">
    <location>
        <begin position="210"/>
        <end position="230"/>
    </location>
</feature>
<comment type="caution">
    <text evidence="2">The sequence shown here is derived from an EMBL/GenBank/DDBJ whole genome shotgun (WGS) entry which is preliminary data.</text>
</comment>
<accession>A0A4U1BSD6</accession>
<dbReference type="AlphaFoldDB" id="A0A4U1BSD6"/>
<keyword evidence="1" id="KW-0812">Transmembrane</keyword>
<gene>
    <name evidence="2" type="ORF">FCL42_00765</name>
</gene>
<reference evidence="2 3" key="1">
    <citation type="submission" date="2019-04" db="EMBL/GenBank/DDBJ databases">
        <authorList>
            <person name="Hwang J.C."/>
        </authorList>
    </citation>
    <scope>NUCLEOTIDE SEQUENCE [LARGE SCALE GENOMIC DNA]</scope>
    <source>
        <strain evidence="2 3">IMCC35002</strain>
    </source>
</reference>
<feature type="transmembrane region" description="Helical" evidence="1">
    <location>
        <begin position="12"/>
        <end position="33"/>
    </location>
</feature>
<dbReference type="PANTHER" id="PTHR34219:SF6">
    <property type="entry name" value="BLR3280 PROTEIN"/>
    <property type="match status" value="1"/>
</dbReference>
<keyword evidence="1" id="KW-1133">Transmembrane helix</keyword>
<evidence type="ECO:0000313" key="3">
    <source>
        <dbReference type="Proteomes" id="UP000305675"/>
    </source>
</evidence>
<organism evidence="2 3">
    <name type="scientific">Ferrimonas aestuarii</name>
    <dbReference type="NCBI Taxonomy" id="2569539"/>
    <lineage>
        <taxon>Bacteria</taxon>
        <taxon>Pseudomonadati</taxon>
        <taxon>Pseudomonadota</taxon>
        <taxon>Gammaproteobacteria</taxon>
        <taxon>Alteromonadales</taxon>
        <taxon>Ferrimonadaceae</taxon>
        <taxon>Ferrimonas</taxon>
    </lineage>
</organism>
<dbReference type="Proteomes" id="UP000305675">
    <property type="component" value="Unassembled WGS sequence"/>
</dbReference>
<proteinExistence type="predicted"/>
<evidence type="ECO:0000313" key="2">
    <source>
        <dbReference type="EMBL" id="TKB58316.1"/>
    </source>
</evidence>
<keyword evidence="3" id="KW-1185">Reference proteome</keyword>
<keyword evidence="1" id="KW-0472">Membrane</keyword>
<dbReference type="OrthoDB" id="9806195at2"/>
<evidence type="ECO:0000256" key="1">
    <source>
        <dbReference type="SAM" id="Phobius"/>
    </source>
</evidence>
<dbReference type="InterPro" id="IPR005625">
    <property type="entry name" value="PepSY-ass_TM"/>
</dbReference>
<dbReference type="PANTHER" id="PTHR34219">
    <property type="entry name" value="IRON-REGULATED INNER MEMBRANE PROTEIN-RELATED"/>
    <property type="match status" value="1"/>
</dbReference>
<dbReference type="EMBL" id="SWCJ01000001">
    <property type="protein sequence ID" value="TKB58316.1"/>
    <property type="molecule type" value="Genomic_DNA"/>
</dbReference>
<dbReference type="RefSeq" id="WP_136861464.1">
    <property type="nucleotide sequence ID" value="NZ_SWCJ01000001.1"/>
</dbReference>